<reference evidence="3" key="1">
    <citation type="journal article" date="2019" name="Int. J. Syst. Evol. Microbiol.">
        <title>The Global Catalogue of Microorganisms (GCM) 10K type strain sequencing project: providing services to taxonomists for standard genome sequencing and annotation.</title>
        <authorList>
            <consortium name="The Broad Institute Genomics Platform"/>
            <consortium name="The Broad Institute Genome Sequencing Center for Infectious Disease"/>
            <person name="Wu L."/>
            <person name="Ma J."/>
        </authorList>
    </citation>
    <scope>NUCLEOTIDE SEQUENCE [LARGE SCALE GENOMIC DNA]</scope>
    <source>
        <strain evidence="3">CGMCC 1.12851</strain>
    </source>
</reference>
<feature type="region of interest" description="Disordered" evidence="1">
    <location>
        <begin position="263"/>
        <end position="292"/>
    </location>
</feature>
<gene>
    <name evidence="2" type="ORF">GCM10010833_32200</name>
</gene>
<name>A0ABQ1JQW1_9SPHN</name>
<dbReference type="EMBL" id="BMGD01000006">
    <property type="protein sequence ID" value="GGB74539.1"/>
    <property type="molecule type" value="Genomic_DNA"/>
</dbReference>
<accession>A0ABQ1JQW1</accession>
<protein>
    <recommendedName>
        <fullName evidence="4">RNA polymerase sigma-70 region 2 domain-containing protein</fullName>
    </recommendedName>
</protein>
<evidence type="ECO:0000313" key="2">
    <source>
        <dbReference type="EMBL" id="GGB74539.1"/>
    </source>
</evidence>
<sequence length="292" mass="32262">MSRYHEDAEQVCAIAIHRAIGAYDPAKAKFTTFLNWQIRGELQSLRFRLMTDHRPSARKVDAVTIPIHAGTINGDGEETTLESLIQDHGALERTECGASDFLASDTFRAVVDAYIEMERKAGLEQLRKRARTRRPSPERREARPDLPVGYRGHQGVEPEELASLGQRLERDRAIIERSLFSDDTRAALSIDTSLTHERIRQIMRRASKQMASLVLTDPRFAMFAEQVTTKATAATDVQAPPRIPATILPAMHQQHNEMVQVSAPKTSAAVPPAAGPRSVNPPRATSGAALSA</sequence>
<proteinExistence type="predicted"/>
<dbReference type="SUPFAM" id="SSF88946">
    <property type="entry name" value="Sigma2 domain of RNA polymerase sigma factors"/>
    <property type="match status" value="1"/>
</dbReference>
<dbReference type="InterPro" id="IPR013325">
    <property type="entry name" value="RNA_pol_sigma_r2"/>
</dbReference>
<feature type="compositionally biased region" description="Basic and acidic residues" evidence="1">
    <location>
        <begin position="135"/>
        <end position="144"/>
    </location>
</feature>
<dbReference type="Proteomes" id="UP000614261">
    <property type="component" value="Unassembled WGS sequence"/>
</dbReference>
<evidence type="ECO:0008006" key="4">
    <source>
        <dbReference type="Google" id="ProtNLM"/>
    </source>
</evidence>
<evidence type="ECO:0000313" key="3">
    <source>
        <dbReference type="Proteomes" id="UP000614261"/>
    </source>
</evidence>
<comment type="caution">
    <text evidence="2">The sequence shown here is derived from an EMBL/GenBank/DDBJ whole genome shotgun (WGS) entry which is preliminary data.</text>
</comment>
<evidence type="ECO:0000256" key="1">
    <source>
        <dbReference type="SAM" id="MobiDB-lite"/>
    </source>
</evidence>
<feature type="region of interest" description="Disordered" evidence="1">
    <location>
        <begin position="126"/>
        <end position="154"/>
    </location>
</feature>
<keyword evidence="3" id="KW-1185">Reference proteome</keyword>
<organism evidence="2 3">
    <name type="scientific">Blastomonas aquatica</name>
    <dbReference type="NCBI Taxonomy" id="1510276"/>
    <lineage>
        <taxon>Bacteria</taxon>
        <taxon>Pseudomonadati</taxon>
        <taxon>Pseudomonadota</taxon>
        <taxon>Alphaproteobacteria</taxon>
        <taxon>Sphingomonadales</taxon>
        <taxon>Sphingomonadaceae</taxon>
        <taxon>Blastomonas</taxon>
    </lineage>
</organism>